<dbReference type="InterPro" id="IPR026444">
    <property type="entry name" value="Secre_tail"/>
</dbReference>
<dbReference type="InterPro" id="IPR013783">
    <property type="entry name" value="Ig-like_fold"/>
</dbReference>
<feature type="signal peptide" evidence="1">
    <location>
        <begin position="1"/>
        <end position="21"/>
    </location>
</feature>
<feature type="chain" id="PRO_5019539157" description="Secretion system C-terminal sorting domain-containing protein" evidence="1">
    <location>
        <begin position="22"/>
        <end position="1704"/>
    </location>
</feature>
<accession>A0A419S6W4</accession>
<reference evidence="3 4" key="1">
    <citation type="submission" date="2016-07" db="EMBL/GenBank/DDBJ databases">
        <title>Genome of Pelobium manganitolerans.</title>
        <authorList>
            <person name="Wu S."/>
            <person name="Wang G."/>
        </authorList>
    </citation>
    <scope>NUCLEOTIDE SEQUENCE [LARGE SCALE GENOMIC DNA]</scope>
    <source>
        <strain evidence="3 4">YS-25</strain>
    </source>
</reference>
<dbReference type="NCBIfam" id="TIGR04183">
    <property type="entry name" value="Por_Secre_tail"/>
    <property type="match status" value="1"/>
</dbReference>
<evidence type="ECO:0000313" key="3">
    <source>
        <dbReference type="EMBL" id="RKD17065.1"/>
    </source>
</evidence>
<keyword evidence="4" id="KW-1185">Reference proteome</keyword>
<gene>
    <name evidence="3" type="ORF">BCY91_02650</name>
</gene>
<evidence type="ECO:0000256" key="1">
    <source>
        <dbReference type="SAM" id="SignalP"/>
    </source>
</evidence>
<dbReference type="Gene3D" id="2.60.40.10">
    <property type="entry name" value="Immunoglobulins"/>
    <property type="match status" value="1"/>
</dbReference>
<keyword evidence="1" id="KW-0732">Signal</keyword>
<dbReference type="Proteomes" id="UP000283433">
    <property type="component" value="Unassembled WGS sequence"/>
</dbReference>
<dbReference type="Pfam" id="PF18962">
    <property type="entry name" value="Por_Secre_tail"/>
    <property type="match status" value="1"/>
</dbReference>
<dbReference type="RefSeq" id="WP_120181259.1">
    <property type="nucleotide sequence ID" value="NZ_MBTA01000012.1"/>
</dbReference>
<comment type="caution">
    <text evidence="3">The sequence shown here is derived from an EMBL/GenBank/DDBJ whole genome shotgun (WGS) entry which is preliminary data.</text>
</comment>
<organism evidence="3 4">
    <name type="scientific">Pelobium manganitolerans</name>
    <dbReference type="NCBI Taxonomy" id="1842495"/>
    <lineage>
        <taxon>Bacteria</taxon>
        <taxon>Pseudomonadati</taxon>
        <taxon>Bacteroidota</taxon>
        <taxon>Sphingobacteriia</taxon>
        <taxon>Sphingobacteriales</taxon>
        <taxon>Sphingobacteriaceae</taxon>
        <taxon>Pelobium</taxon>
    </lineage>
</organism>
<name>A0A419S6W4_9SPHI</name>
<evidence type="ECO:0000313" key="4">
    <source>
        <dbReference type="Proteomes" id="UP000283433"/>
    </source>
</evidence>
<proteinExistence type="predicted"/>
<sequence length="1704" mass="180292">MKKLLLFFLLGYFAFAGISKAQDGVTTAFAFGGGMTAVDEMRYASDGDLYFVARMGGKNQFAGNNYDAGGYGVYPLQQWIYGKVSTSGQQTLLKVFERNVGENNLYNSMGNNHVIDKDGNLFSIMTGTFPGNDYGDGFVETGYGAKLIKTSKTGVVQWVKPINTGVNIAYGSSGTTLPNVNGLQVMSDGSIYTIITSNNQITDSGSPYFEKYPTRIIKYNSSGDEVWHHEMFSGSNGLSFVVNAPKQFVANNGSMVVNIISTIDASFISQGTTLTATHPSSFGSYYNCLMGLDNTGARTWFQSTTWGVSLKAVDPNSATVYASYGYTGGNNTPPPIAPYSSLPNLNTFTSTYTWSGMLKLDIATGNITNSTPTIPVPNNSRFLTGAEKLHVRSDGSLIFYAHKTAFSTIGNYLVPDSYNALIFTDANYNVTKVAQANIEKVELIAENSTNFAFADDFKTAITLGNNTLTPFLLDTDFGTRFPLYASVKADSYIAQGTINQIASPKTTTWTGAASTAWNDAGNWSNGIADISTTAIFDTNTANQPTVSAATTVGRVIINNGITAVLPASNLTIKDKLQVNGTLKILVSGFTYFTGYNAGAIDGNGTLEFNGTGSATMAYVGSLSNQLGLKTNVNLSASGTYKTVEFVGSAVIITGNIIIANTNANAITGANATNYIDGKLTHHIAAGTSYSFPVGKSSYYLPVTINTNTLSGVNSITVGTKTGSPTLPDLNIAGSTVNRFSNNGYWTITADATPTSGTYSITLNKNNATNGDTDASKYLALKTTPVSAVYCFEGSLGNRSQTGGSGSSPNFQNSAISVSQNDLESFGDFAIAVMSAPLSEPLTVSTSIWTGATNTDWNNAGNWSNGVPNSLVKATIPAGLSNYPLIYNQTKSYLNNLTIDAGVDVNLSNSLVVTNDVINNGIITVNTTANANSTLPVRRSYNAITGQYIDAPFINGSGKVVFLKVGSYPVLQNGGTINCDVEVNIGDANEININGTYGGNLKVISGKPVNTLSGSAAEPDHIVQLNPNATLEITAPINHIVGQIKKAVSSNGTYDFPIGNYITSTYTGGRKYGAITITNHNIVNTSQYQVRFDGGSTSNFFAQKKGNDVYGTSLNSGYWSITPNVVSTSGTIDLVLKTSNYTNGRADISDYALIRLNNSGYWTFVENAVFSENSGIITVTATGLAPFSTTGETRFYIGIKAGTTTWTGTTNTNWNTASNWTNGVPTAEVKAVFGAASQYPSNPPSYGTAAAAVEIASGTSLTLPSSFYTPAGIINNGIINISGSGTFYGFGSGTYSPISGSGKLVFGAGGPASFDPTYFAGQVVDNSVEVNNTTGLNVVNRPMTLTGNLTLTNGKLNTSGYVLTMSNPNATATGNANAYVVGYLKRSINGSGNYEFPVGIAGAYTPVTLQPNGLGGTSEITASFSNAAIAGQPNITQGSGSITQTLAGGSWNITPNAQPTAGTYNVTLSAPLGSSTATNFAVIKRDYNYSSYPWALAGVPQGASVNSEVVTASANGVSSFSQFALGEVVGTLPVKLVQFLASADGHTARLTWETASEQNNDRFEVERSEDGKTFIKIGEVKGKGNSNTLIRYSFKDDAPANAVNYYRLKQVDNNGKFEYSEIRSLRFNFSGAEFVVYPNPATEVIHFNDVVQSAQLYDLSGKLIISQLQQAKTMVLPKTLLPGVYLLRLKLKDNKVVTRRILVRK</sequence>
<feature type="domain" description="Secretion system C-terminal sorting" evidence="2">
    <location>
        <begin position="1635"/>
        <end position="1700"/>
    </location>
</feature>
<dbReference type="EMBL" id="MBTA01000012">
    <property type="protein sequence ID" value="RKD17065.1"/>
    <property type="molecule type" value="Genomic_DNA"/>
</dbReference>
<dbReference type="OrthoDB" id="863479at2"/>
<evidence type="ECO:0000259" key="2">
    <source>
        <dbReference type="Pfam" id="PF18962"/>
    </source>
</evidence>
<protein>
    <recommendedName>
        <fullName evidence="2">Secretion system C-terminal sorting domain-containing protein</fullName>
    </recommendedName>
</protein>